<dbReference type="Gene3D" id="1.20.120.80">
    <property type="entry name" value="Cytochrome c oxidase, subunit III, four-helix bundle"/>
    <property type="match status" value="1"/>
</dbReference>
<evidence type="ECO:0000256" key="7">
    <source>
        <dbReference type="ARBA" id="ARBA00023136"/>
    </source>
</evidence>
<dbReference type="SUPFAM" id="SSF81452">
    <property type="entry name" value="Cytochrome c oxidase subunit III-like"/>
    <property type="match status" value="1"/>
</dbReference>
<evidence type="ECO:0000256" key="6">
    <source>
        <dbReference type="ARBA" id="ARBA00022989"/>
    </source>
</evidence>
<dbReference type="InterPro" id="IPR000298">
    <property type="entry name" value="Cyt_c_oxidase-like_su3"/>
</dbReference>
<evidence type="ECO:0000256" key="3">
    <source>
        <dbReference type="ARBA" id="ARBA00015944"/>
    </source>
</evidence>
<dbReference type="PANTHER" id="PTHR11403:SF7">
    <property type="entry name" value="CYTOCHROME C OXIDASE SUBUNIT 3"/>
    <property type="match status" value="1"/>
</dbReference>
<evidence type="ECO:0000256" key="5">
    <source>
        <dbReference type="ARBA" id="ARBA00022967"/>
    </source>
</evidence>
<dbReference type="InterPro" id="IPR033945">
    <property type="entry name" value="Cyt_c_oxase_su3_dom"/>
</dbReference>
<dbReference type="EMBL" id="MW619639">
    <property type="protein sequence ID" value="UPL65213.1"/>
    <property type="molecule type" value="Genomic_DNA"/>
</dbReference>
<keyword evidence="7 9" id="KW-0472">Membrane</keyword>
<dbReference type="Pfam" id="PF00510">
    <property type="entry name" value="COX3"/>
    <property type="match status" value="1"/>
</dbReference>
<proteinExistence type="inferred from homology"/>
<evidence type="ECO:0000256" key="2">
    <source>
        <dbReference type="ARBA" id="ARBA00010581"/>
    </source>
</evidence>
<dbReference type="PROSITE" id="PS50253">
    <property type="entry name" value="COX3"/>
    <property type="match status" value="1"/>
</dbReference>
<keyword evidence="5" id="KW-1278">Translocase</keyword>
<dbReference type="GO" id="GO:0016020">
    <property type="term" value="C:membrane"/>
    <property type="evidence" value="ECO:0007669"/>
    <property type="project" value="UniProtKB-SubCell"/>
</dbReference>
<keyword evidence="6 9" id="KW-1133">Transmembrane helix</keyword>
<feature type="transmembrane region" description="Helical" evidence="9">
    <location>
        <begin position="21"/>
        <end position="39"/>
    </location>
</feature>
<evidence type="ECO:0000313" key="11">
    <source>
        <dbReference type="EMBL" id="UPL65213.1"/>
    </source>
</evidence>
<dbReference type="AlphaFoldDB" id="A0A8T9ZWJ7"/>
<dbReference type="GO" id="GO:0006123">
    <property type="term" value="P:mitochondrial electron transport, cytochrome c to oxygen"/>
    <property type="evidence" value="ECO:0007669"/>
    <property type="project" value="TreeGrafter"/>
</dbReference>
<feature type="transmembrane region" description="Helical" evidence="9">
    <location>
        <begin position="160"/>
        <end position="180"/>
    </location>
</feature>
<protein>
    <recommendedName>
        <fullName evidence="3 8">Cytochrome c oxidase subunit 3</fullName>
    </recommendedName>
</protein>
<evidence type="ECO:0000259" key="10">
    <source>
        <dbReference type="PROSITE" id="PS50253"/>
    </source>
</evidence>
<reference evidence="11" key="1">
    <citation type="journal article" date="2022" name="Cladistics">
        <title>Diversification of the phytophagous lineages of true bugs (Insecta: Hemiptera: Heteroptera) shortly after that of the flowering plants.</title>
        <authorList>
            <person name="Ye F."/>
            <person name="Kment P."/>
            <person name="Redei D."/>
            <person name="Luo J.Y."/>
            <person name="Wang Y.H."/>
            <person name="Kuechler S.M."/>
            <person name="Zhang W.W."/>
            <person name="Chen P.P."/>
            <person name="Wu H.Y."/>
            <person name="Wu Y.Z."/>
            <person name="Sun X.Y."/>
            <person name="Ding L."/>
            <person name="Wang Y.R."/>
            <person name="Xie Q."/>
        </authorList>
    </citation>
    <scope>NUCLEOTIDE SEQUENCE</scope>
</reference>
<feature type="transmembrane region" description="Helical" evidence="9">
    <location>
        <begin position="45"/>
        <end position="63"/>
    </location>
</feature>
<dbReference type="Gene3D" id="1.10.287.70">
    <property type="match status" value="1"/>
</dbReference>
<feature type="transmembrane region" description="Helical" evidence="9">
    <location>
        <begin position="123"/>
        <end position="148"/>
    </location>
</feature>
<dbReference type="InterPro" id="IPR024791">
    <property type="entry name" value="Cyt_c/ubiquinol_Oxase_su3"/>
</dbReference>
<dbReference type="GO" id="GO:0005739">
    <property type="term" value="C:mitochondrion"/>
    <property type="evidence" value="ECO:0007669"/>
    <property type="project" value="TreeGrafter"/>
</dbReference>
<geneLocation type="mitochondrion" evidence="11"/>
<sequence length="262" mass="30495">MNLHNNHAYHLVNASPWPLTSSIGSLTMFSGIITMFHLHDMKLMTLGYMIIIMSMMQWWRDIIRESTFQGLHTNKVMLGLKMGMILFIMSEVLFFLSFFWSFYHSSLSPTTELGMNWPPKGIITFNPMHIPLLNTMILLASGITVTWTHHSLMNNKYNSSLLSLLYTVTLGLTFTTLQVYEYLEALFCINDSIYGSCFFVATGFHGLHVIIGSIFLITCLIRLKYNHFSINHHLGFELSAWYWHFVDVIWLFLYISIYWWGS</sequence>
<feature type="transmembrane region" description="Helical" evidence="9">
    <location>
        <begin position="84"/>
        <end position="103"/>
    </location>
</feature>
<organism evidence="11">
    <name type="scientific">Megaris sp</name>
    <dbReference type="NCBI Taxonomy" id="2931300"/>
    <lineage>
        <taxon>Eukaryota</taxon>
        <taxon>Metazoa</taxon>
        <taxon>Ecdysozoa</taxon>
        <taxon>Arthropoda</taxon>
        <taxon>Hexapoda</taxon>
        <taxon>Insecta</taxon>
        <taxon>Pterygota</taxon>
        <taxon>Neoptera</taxon>
        <taxon>Paraneoptera</taxon>
        <taxon>Hemiptera</taxon>
        <taxon>Heteroptera</taxon>
        <taxon>Panheteroptera</taxon>
        <taxon>Pentatomomorpha</taxon>
        <taxon>Pentatomoidea</taxon>
        <taxon>Megarididae</taxon>
        <taxon>Megaris</taxon>
    </lineage>
</organism>
<dbReference type="CDD" id="cd01665">
    <property type="entry name" value="Cyt_c_Oxidase_III"/>
    <property type="match status" value="1"/>
</dbReference>
<dbReference type="InterPro" id="IPR013833">
    <property type="entry name" value="Cyt_c_oxidase_su3_a-hlx"/>
</dbReference>
<feature type="transmembrane region" description="Helical" evidence="9">
    <location>
        <begin position="192"/>
        <end position="221"/>
    </location>
</feature>
<evidence type="ECO:0000256" key="4">
    <source>
        <dbReference type="ARBA" id="ARBA00022692"/>
    </source>
</evidence>
<comment type="similarity">
    <text evidence="2 8">Belongs to the cytochrome c oxidase subunit 3 family.</text>
</comment>
<feature type="transmembrane region" description="Helical" evidence="9">
    <location>
        <begin position="241"/>
        <end position="261"/>
    </location>
</feature>
<dbReference type="InterPro" id="IPR035973">
    <property type="entry name" value="Cyt_c_oxidase_su3-like_sf"/>
</dbReference>
<accession>A0A8T9ZWJ7</accession>
<evidence type="ECO:0000256" key="1">
    <source>
        <dbReference type="ARBA" id="ARBA00004141"/>
    </source>
</evidence>
<name>A0A8T9ZWJ7_9HEMI</name>
<comment type="function">
    <text evidence="8">Component of the cytochrome c oxidase, the last enzyme in the mitochondrial electron transport chain which drives oxidative phosphorylation. The respiratory chain contains 3 multisubunit complexes succinate dehydrogenase (complex II, CII), ubiquinol-cytochrome c oxidoreductase (cytochrome b-c1 complex, complex III, CIII) and cytochrome c oxidase (complex IV, CIV), that cooperate to transfer electrons derived from NADH and succinate to molecular oxygen, creating an electrochemical gradient over the inner membrane that drives transmembrane transport and the ATP synthase. Cytochrome c oxidase is the component of the respiratory chain that catalyzes the reduction of oxygen to water. Electrons originating from reduced cytochrome c in the intermembrane space (IMS) are transferred via the dinuclear copper A center (CU(A)) of subunit 2 and heme A of subunit 1 to the active site in subunit 1, a binuclear center (BNC) formed by heme A3 and copper B (CU(B)). The BNC reduces molecular oxygen to 2 water molecules using 4 electrons from cytochrome c in the IMS and 4 protons from the mitochondrial matrix.</text>
</comment>
<dbReference type="PANTHER" id="PTHR11403">
    <property type="entry name" value="CYTOCHROME C OXIDASE SUBUNIT III"/>
    <property type="match status" value="1"/>
</dbReference>
<keyword evidence="4 8" id="KW-0812">Transmembrane</keyword>
<evidence type="ECO:0000256" key="9">
    <source>
        <dbReference type="SAM" id="Phobius"/>
    </source>
</evidence>
<evidence type="ECO:0000256" key="8">
    <source>
        <dbReference type="RuleBase" id="RU003375"/>
    </source>
</evidence>
<feature type="domain" description="Heme-copper oxidase subunit III family profile" evidence="10">
    <location>
        <begin position="5"/>
        <end position="262"/>
    </location>
</feature>
<keyword evidence="8 11" id="KW-0496">Mitochondrion</keyword>
<dbReference type="FunFam" id="1.20.120.80:FF:000002">
    <property type="entry name" value="Cytochrome c oxidase subunit 3"/>
    <property type="match status" value="1"/>
</dbReference>
<comment type="subcellular location">
    <subcellularLocation>
        <location evidence="1">Membrane</location>
        <topology evidence="1">Multi-pass membrane protein</topology>
    </subcellularLocation>
</comment>
<dbReference type="GO" id="GO:0004129">
    <property type="term" value="F:cytochrome-c oxidase activity"/>
    <property type="evidence" value="ECO:0007669"/>
    <property type="project" value="InterPro"/>
</dbReference>